<dbReference type="EMBL" id="JANPWB010000010">
    <property type="protein sequence ID" value="KAJ1143371.1"/>
    <property type="molecule type" value="Genomic_DNA"/>
</dbReference>
<comment type="caution">
    <text evidence="2">The sequence shown here is derived from an EMBL/GenBank/DDBJ whole genome shotgun (WGS) entry which is preliminary data.</text>
</comment>
<feature type="region of interest" description="Disordered" evidence="1">
    <location>
        <begin position="116"/>
        <end position="150"/>
    </location>
</feature>
<reference evidence="2" key="1">
    <citation type="journal article" date="2022" name="bioRxiv">
        <title>Sequencing and chromosome-scale assembly of the giantPleurodeles waltlgenome.</title>
        <authorList>
            <person name="Brown T."/>
            <person name="Elewa A."/>
            <person name="Iarovenko S."/>
            <person name="Subramanian E."/>
            <person name="Araus A.J."/>
            <person name="Petzold A."/>
            <person name="Susuki M."/>
            <person name="Suzuki K.-i.T."/>
            <person name="Hayashi T."/>
            <person name="Toyoda A."/>
            <person name="Oliveira C."/>
            <person name="Osipova E."/>
            <person name="Leigh N.D."/>
            <person name="Simon A."/>
            <person name="Yun M.H."/>
        </authorList>
    </citation>
    <scope>NUCLEOTIDE SEQUENCE</scope>
    <source>
        <strain evidence="2">20211129_DDA</strain>
        <tissue evidence="2">Liver</tissue>
    </source>
</reference>
<feature type="region of interest" description="Disordered" evidence="1">
    <location>
        <begin position="265"/>
        <end position="292"/>
    </location>
</feature>
<proteinExistence type="predicted"/>
<evidence type="ECO:0000256" key="1">
    <source>
        <dbReference type="SAM" id="MobiDB-lite"/>
    </source>
</evidence>
<keyword evidence="3" id="KW-1185">Reference proteome</keyword>
<name>A0AAV7QS78_PLEWA</name>
<feature type="compositionally biased region" description="Basic residues" evidence="1">
    <location>
        <begin position="281"/>
        <end position="292"/>
    </location>
</feature>
<dbReference type="AlphaFoldDB" id="A0AAV7QS78"/>
<evidence type="ECO:0000313" key="3">
    <source>
        <dbReference type="Proteomes" id="UP001066276"/>
    </source>
</evidence>
<gene>
    <name evidence="2" type="ORF">NDU88_009680</name>
</gene>
<protein>
    <submittedName>
        <fullName evidence="2">Uncharacterized protein</fullName>
    </submittedName>
</protein>
<organism evidence="2 3">
    <name type="scientific">Pleurodeles waltl</name>
    <name type="common">Iberian ribbed newt</name>
    <dbReference type="NCBI Taxonomy" id="8319"/>
    <lineage>
        <taxon>Eukaryota</taxon>
        <taxon>Metazoa</taxon>
        <taxon>Chordata</taxon>
        <taxon>Craniata</taxon>
        <taxon>Vertebrata</taxon>
        <taxon>Euteleostomi</taxon>
        <taxon>Amphibia</taxon>
        <taxon>Batrachia</taxon>
        <taxon>Caudata</taxon>
        <taxon>Salamandroidea</taxon>
        <taxon>Salamandridae</taxon>
        <taxon>Pleurodelinae</taxon>
        <taxon>Pleurodeles</taxon>
    </lineage>
</organism>
<sequence length="292" mass="30705">MAAPSELAALDIGEAGKGQLEEGQRFLAGQVREEVIIIDSEEEGELVEVSGEGGSGSSRQGTICGLSSEDGRAGLVQVRLDFWNQEPRAYLPGCVAPHVSSGHGVTLVHQRLGRPAGGPVSVGVRAPPGRRLEERAQSGAVRPTSRELASLEGRSLDPNLSVQEPRLDSRSAMLGINEEEELDYEEETLGAGEQVVAVPQASTSGQAFQGDRLSRREVATNLSRGEIYDKHNGGLAIGGGTRSGVRAIKNVDVAIQAGEWVKESKAEGSSGIVQEVAGLAKRNRKKGGGVKK</sequence>
<dbReference type="Proteomes" id="UP001066276">
    <property type="component" value="Chromosome 6"/>
</dbReference>
<evidence type="ECO:0000313" key="2">
    <source>
        <dbReference type="EMBL" id="KAJ1143371.1"/>
    </source>
</evidence>
<accession>A0AAV7QS78</accession>